<dbReference type="EMBL" id="HG810017">
    <property type="protein sequence ID" value="CDN36153.1"/>
    <property type="molecule type" value="Genomic_DNA"/>
</dbReference>
<protein>
    <submittedName>
        <fullName evidence="2">Uncharacterized protein</fullName>
    </submittedName>
</protein>
<dbReference type="AlphaFoldDB" id="W8Y419"/>
<dbReference type="GO" id="GO:0019239">
    <property type="term" value="F:deaminase activity"/>
    <property type="evidence" value="ECO:0007669"/>
    <property type="project" value="TreeGrafter"/>
</dbReference>
<proteinExistence type="inferred from homology"/>
<dbReference type="HOGENOM" id="CLU_100715_4_2_9"/>
<organism evidence="2">
    <name type="scientific">Bacillus thuringiensis DB27</name>
    <dbReference type="NCBI Taxonomy" id="1431339"/>
    <lineage>
        <taxon>Bacteria</taxon>
        <taxon>Bacillati</taxon>
        <taxon>Bacillota</taxon>
        <taxon>Bacilli</taxon>
        <taxon>Bacillales</taxon>
        <taxon>Bacillaceae</taxon>
        <taxon>Bacillus</taxon>
        <taxon>Bacillus cereus group</taxon>
    </lineage>
</organism>
<accession>W8Y419</accession>
<dbReference type="Pfam" id="PF01042">
    <property type="entry name" value="Ribonuc_L-PSP"/>
    <property type="match status" value="1"/>
</dbReference>
<evidence type="ECO:0000256" key="1">
    <source>
        <dbReference type="ARBA" id="ARBA00010552"/>
    </source>
</evidence>
<dbReference type="Gene3D" id="3.30.1330.40">
    <property type="entry name" value="RutC-like"/>
    <property type="match status" value="1"/>
</dbReference>
<dbReference type="InterPro" id="IPR035959">
    <property type="entry name" value="RutC-like_sf"/>
</dbReference>
<gene>
    <name evidence="2" type="ORF">BTDB27_002495</name>
</gene>
<sequence>MKCLKGRRALQKKFINPETMPPTFGYSHVVEVTNAKRTIYISGQVAINTDGQIVGIDDLATQTRQVFENIKSALETSELKFNDVVKLTFFLTDISQMAIVRNIRDQYIDTNNPPASSAVEVRKLINDNLLIEIEAIAVAN</sequence>
<dbReference type="PANTHER" id="PTHR11803:SF58">
    <property type="entry name" value="PROTEIN HMF1-RELATED"/>
    <property type="match status" value="1"/>
</dbReference>
<dbReference type="GO" id="GO:0005829">
    <property type="term" value="C:cytosol"/>
    <property type="evidence" value="ECO:0007669"/>
    <property type="project" value="TreeGrafter"/>
</dbReference>
<reference evidence="2" key="2">
    <citation type="submission" date="2014-01" db="EMBL/GenBank/DDBJ databases">
        <authorList>
            <person name="Aslett M."/>
        </authorList>
    </citation>
    <scope>NUCLEOTIDE SEQUENCE [LARGE SCALE GENOMIC DNA]</scope>
    <source>
        <strain evidence="2">DB27</strain>
    </source>
</reference>
<dbReference type="InterPro" id="IPR006175">
    <property type="entry name" value="YjgF/YER057c/UK114"/>
</dbReference>
<name>W8Y419_BACTU</name>
<reference evidence="2" key="1">
    <citation type="submission" date="2014-01" db="EMBL/GenBank/DDBJ databases">
        <title>Draft genome sequence of highly nematicidal Bacillus thuringiensis DB27.</title>
        <authorList>
            <person name="Iatsenko I."/>
            <person name="Pickard D."/>
            <person name="Corton C."/>
            <person name="Dougan G."/>
            <person name="Sommer R.J."/>
        </authorList>
    </citation>
    <scope>NUCLEOTIDE SEQUENCE [LARGE SCALE GENOMIC DNA]</scope>
    <source>
        <strain evidence="2">DB27</strain>
    </source>
</reference>
<dbReference type="SUPFAM" id="SSF55298">
    <property type="entry name" value="YjgF-like"/>
    <property type="match status" value="1"/>
</dbReference>
<comment type="similarity">
    <text evidence="1">Belongs to the RutC family.</text>
</comment>
<dbReference type="CDD" id="cd00448">
    <property type="entry name" value="YjgF_YER057c_UK114_family"/>
    <property type="match status" value="1"/>
</dbReference>
<evidence type="ECO:0000313" key="2">
    <source>
        <dbReference type="EMBL" id="CDN36153.1"/>
    </source>
</evidence>
<dbReference type="PANTHER" id="PTHR11803">
    <property type="entry name" value="2-IMINOBUTANOATE/2-IMINOPROPANOATE DEAMINASE RIDA"/>
    <property type="match status" value="1"/>
</dbReference>
<dbReference type="RefSeq" id="WP_002005128.1">
    <property type="nucleotide sequence ID" value="NZ_HG810017.1"/>
</dbReference>
<dbReference type="FunFam" id="3.30.1330.40:FF:000011">
    <property type="entry name" value="Translation initiation inhibitor"/>
    <property type="match status" value="1"/>
</dbReference>
<dbReference type="Proteomes" id="UP000030682">
    <property type="component" value="Unassembled WGS sequence"/>
</dbReference>